<dbReference type="GO" id="GO:0005634">
    <property type="term" value="C:nucleus"/>
    <property type="evidence" value="ECO:0000318"/>
    <property type="project" value="GO_Central"/>
</dbReference>
<evidence type="ECO:0000313" key="6">
    <source>
        <dbReference type="Proteomes" id="UP000008810"/>
    </source>
</evidence>
<dbReference type="EMBL" id="CM000880">
    <property type="protein sequence ID" value="KQK12414.1"/>
    <property type="molecule type" value="Genomic_DNA"/>
</dbReference>
<keyword evidence="6" id="KW-1185">Reference proteome</keyword>
<reference evidence="4 5" key="1">
    <citation type="journal article" date="2010" name="Nature">
        <title>Genome sequencing and analysis of the model grass Brachypodium distachyon.</title>
        <authorList>
            <consortium name="International Brachypodium Initiative"/>
        </authorList>
    </citation>
    <scope>NUCLEOTIDE SEQUENCE [LARGE SCALE GENOMIC DNA]</scope>
    <source>
        <strain evidence="4 5">Bd21</strain>
    </source>
</reference>
<dbReference type="PANTHER" id="PTHR33142">
    <property type="entry name" value="CYCLIN-DEPENDENT PROTEIN KINASE INHIBITOR SMR13"/>
    <property type="match status" value="1"/>
</dbReference>
<evidence type="ECO:0000256" key="3">
    <source>
        <dbReference type="SAM" id="MobiDB-lite"/>
    </source>
</evidence>
<evidence type="ECO:0000256" key="2">
    <source>
        <dbReference type="ARBA" id="ARBA00023306"/>
    </source>
</evidence>
<evidence type="ECO:0008006" key="7">
    <source>
        <dbReference type="Google" id="ProtNLM"/>
    </source>
</evidence>
<evidence type="ECO:0000313" key="5">
    <source>
        <dbReference type="EnsemblPlants" id="KQK12414"/>
    </source>
</evidence>
<dbReference type="FunCoup" id="A0A0Q3N6W2">
    <property type="interactions" value="1905"/>
</dbReference>
<dbReference type="InterPro" id="IPR040389">
    <property type="entry name" value="SMR"/>
</dbReference>
<gene>
    <name evidence="5" type="primary">LOC112269745</name>
    <name evidence="4" type="ORF">BRADI_1g03595v3</name>
</gene>
<accession>A0A0Q3N6W2</accession>
<dbReference type="STRING" id="15368.A0A0Q3N6W2"/>
<dbReference type="Gramene" id="KQK12414">
    <property type="protein sequence ID" value="KQK12414"/>
    <property type="gene ID" value="BRADI_1g03595v3"/>
</dbReference>
<sequence length="83" mass="9006">MEVELRMESDGAWGTTAAEEEAGWKTPRRDECRIPAVPAACPPPPPRKRPAELGKKKAAPPKGGYFNPPDIESLFRLAPPQAA</sequence>
<dbReference type="KEGG" id="bdi:112269745"/>
<reference evidence="4" key="2">
    <citation type="submission" date="2017-06" db="EMBL/GenBank/DDBJ databases">
        <title>WGS assembly of Brachypodium distachyon.</title>
        <authorList>
            <consortium name="The International Brachypodium Initiative"/>
            <person name="Lucas S."/>
            <person name="Harmon-Smith M."/>
            <person name="Lail K."/>
            <person name="Tice H."/>
            <person name="Grimwood J."/>
            <person name="Bruce D."/>
            <person name="Barry K."/>
            <person name="Shu S."/>
            <person name="Lindquist E."/>
            <person name="Wang M."/>
            <person name="Pitluck S."/>
            <person name="Vogel J.P."/>
            <person name="Garvin D.F."/>
            <person name="Mockler T.C."/>
            <person name="Schmutz J."/>
            <person name="Rokhsar D."/>
            <person name="Bevan M.W."/>
        </authorList>
    </citation>
    <scope>NUCLEOTIDE SEQUENCE</scope>
    <source>
        <strain evidence="4">Bd21</strain>
    </source>
</reference>
<dbReference type="GO" id="GO:0004860">
    <property type="term" value="F:protein kinase inhibitor activity"/>
    <property type="evidence" value="ECO:0007669"/>
    <property type="project" value="UniProtKB-KW"/>
</dbReference>
<dbReference type="AlphaFoldDB" id="A0A0Q3N6W2"/>
<organism evidence="4">
    <name type="scientific">Brachypodium distachyon</name>
    <name type="common">Purple false brome</name>
    <name type="synonym">Trachynia distachya</name>
    <dbReference type="NCBI Taxonomy" id="15368"/>
    <lineage>
        <taxon>Eukaryota</taxon>
        <taxon>Viridiplantae</taxon>
        <taxon>Streptophyta</taxon>
        <taxon>Embryophyta</taxon>
        <taxon>Tracheophyta</taxon>
        <taxon>Spermatophyta</taxon>
        <taxon>Magnoliopsida</taxon>
        <taxon>Liliopsida</taxon>
        <taxon>Poales</taxon>
        <taxon>Poaceae</taxon>
        <taxon>BOP clade</taxon>
        <taxon>Pooideae</taxon>
        <taxon>Stipodae</taxon>
        <taxon>Brachypodieae</taxon>
        <taxon>Brachypodium</taxon>
    </lineage>
</organism>
<proteinExistence type="predicted"/>
<dbReference type="GO" id="GO:0032875">
    <property type="term" value="P:regulation of DNA endoreduplication"/>
    <property type="evidence" value="ECO:0007669"/>
    <property type="project" value="InterPro"/>
</dbReference>
<keyword evidence="2" id="KW-0131">Cell cycle</keyword>
<dbReference type="Proteomes" id="UP000008810">
    <property type="component" value="Chromosome 1"/>
</dbReference>
<name>A0A0Q3N6W2_BRADI</name>
<dbReference type="GeneID" id="112269745"/>
<dbReference type="RefSeq" id="XP_024312544.1">
    <property type="nucleotide sequence ID" value="XM_024456776.1"/>
</dbReference>
<evidence type="ECO:0000313" key="4">
    <source>
        <dbReference type="EMBL" id="KQK12414.1"/>
    </source>
</evidence>
<keyword evidence="1" id="KW-0649">Protein kinase inhibitor</keyword>
<reference evidence="5" key="3">
    <citation type="submission" date="2018-08" db="UniProtKB">
        <authorList>
            <consortium name="EnsemblPlants"/>
        </authorList>
    </citation>
    <scope>IDENTIFICATION</scope>
    <source>
        <strain evidence="5">cv. Bd21</strain>
    </source>
</reference>
<evidence type="ECO:0000256" key="1">
    <source>
        <dbReference type="ARBA" id="ARBA00023013"/>
    </source>
</evidence>
<feature type="region of interest" description="Disordered" evidence="3">
    <location>
        <begin position="1"/>
        <end position="83"/>
    </location>
</feature>
<dbReference type="EnsemblPlants" id="KQK12414">
    <property type="protein sequence ID" value="KQK12414"/>
    <property type="gene ID" value="BRADI_1g03595v3"/>
</dbReference>
<dbReference type="PANTHER" id="PTHR33142:SF84">
    <property type="entry name" value="EXPRESSED PROTEIN"/>
    <property type="match status" value="1"/>
</dbReference>
<protein>
    <recommendedName>
        <fullName evidence="7">Cyclin-dependent protein kinase inhibitor SMR4</fullName>
    </recommendedName>
</protein>